<dbReference type="AlphaFoldDB" id="A0AAV3XQB1"/>
<evidence type="ECO:0000256" key="1">
    <source>
        <dbReference type="SAM" id="SignalP"/>
    </source>
</evidence>
<accession>A0AAV3XQB1</accession>
<gene>
    <name evidence="2" type="ORF">MiSe_75450</name>
</gene>
<comment type="caution">
    <text evidence="2">The sequence shown here is derived from an EMBL/GenBank/DDBJ whole genome shotgun (WGS) entry which is preliminary data.</text>
</comment>
<reference evidence="2" key="1">
    <citation type="submission" date="2019-10" db="EMBL/GenBank/DDBJ databases">
        <title>Draft genome sequece of Microseira wollei NIES-4236.</title>
        <authorList>
            <person name="Yamaguchi H."/>
            <person name="Suzuki S."/>
            <person name="Kawachi M."/>
        </authorList>
    </citation>
    <scope>NUCLEOTIDE SEQUENCE</scope>
    <source>
        <strain evidence="2">NIES-4236</strain>
    </source>
</reference>
<keyword evidence="3" id="KW-1185">Reference proteome</keyword>
<dbReference type="Proteomes" id="UP001050975">
    <property type="component" value="Unassembled WGS sequence"/>
</dbReference>
<protein>
    <recommendedName>
        <fullName evidence="4">Filamentous hemagglutinin outer membrane protein</fullName>
    </recommendedName>
</protein>
<dbReference type="EMBL" id="BLAY01000179">
    <property type="protein sequence ID" value="GET42727.1"/>
    <property type="molecule type" value="Genomic_DNA"/>
</dbReference>
<organism evidence="2 3">
    <name type="scientific">Microseira wollei NIES-4236</name>
    <dbReference type="NCBI Taxonomy" id="2530354"/>
    <lineage>
        <taxon>Bacteria</taxon>
        <taxon>Bacillati</taxon>
        <taxon>Cyanobacteriota</taxon>
        <taxon>Cyanophyceae</taxon>
        <taxon>Oscillatoriophycideae</taxon>
        <taxon>Aerosakkonematales</taxon>
        <taxon>Aerosakkonemataceae</taxon>
        <taxon>Microseira</taxon>
    </lineage>
</organism>
<evidence type="ECO:0008006" key="4">
    <source>
        <dbReference type="Google" id="ProtNLM"/>
    </source>
</evidence>
<keyword evidence="1" id="KW-0732">Signal</keyword>
<dbReference type="RefSeq" id="WP_226590705.1">
    <property type="nucleotide sequence ID" value="NZ_BLAY01000179.1"/>
</dbReference>
<name>A0AAV3XQB1_9CYAN</name>
<feature type="signal peptide" evidence="1">
    <location>
        <begin position="1"/>
        <end position="31"/>
    </location>
</feature>
<sequence>MPWQLKSFSDRFWLASNVALLCLAIATPTQAQIIPDTTLPVNSTITPQGNTLTIEGEQQVAIYSTAFASFRFLRVLKLSLTMLRIFRIF</sequence>
<evidence type="ECO:0000313" key="2">
    <source>
        <dbReference type="EMBL" id="GET42727.1"/>
    </source>
</evidence>
<feature type="chain" id="PRO_5043966014" description="Filamentous hemagglutinin outer membrane protein" evidence="1">
    <location>
        <begin position="32"/>
        <end position="89"/>
    </location>
</feature>
<evidence type="ECO:0000313" key="3">
    <source>
        <dbReference type="Proteomes" id="UP001050975"/>
    </source>
</evidence>
<proteinExistence type="predicted"/>